<accession>A0AA41R5X1</accession>
<evidence type="ECO:0000256" key="1">
    <source>
        <dbReference type="SAM" id="SignalP"/>
    </source>
</evidence>
<feature type="chain" id="PRO_5041368586" description="Formylmethanofuran dehydrogenase subunit E domain-containing protein" evidence="1">
    <location>
        <begin position="30"/>
        <end position="241"/>
    </location>
</feature>
<dbReference type="Gene3D" id="3.30.1330.130">
    <property type="match status" value="1"/>
</dbReference>
<keyword evidence="3" id="KW-1185">Reference proteome</keyword>
<comment type="caution">
    <text evidence="2">The sequence shown here is derived from an EMBL/GenBank/DDBJ whole genome shotgun (WGS) entry which is preliminary data.</text>
</comment>
<dbReference type="SUPFAM" id="SSF143555">
    <property type="entry name" value="FwdE-like"/>
    <property type="match status" value="1"/>
</dbReference>
<evidence type="ECO:0000313" key="2">
    <source>
        <dbReference type="EMBL" id="MCJ8499763.1"/>
    </source>
</evidence>
<name>A0AA41R5X1_9BACT</name>
<gene>
    <name evidence="2" type="ORF">MRX98_04190</name>
</gene>
<evidence type="ECO:0008006" key="4">
    <source>
        <dbReference type="Google" id="ProtNLM"/>
    </source>
</evidence>
<keyword evidence="1" id="KW-0732">Signal</keyword>
<dbReference type="AlphaFoldDB" id="A0AA41R5X1"/>
<feature type="signal peptide" evidence="1">
    <location>
        <begin position="1"/>
        <end position="29"/>
    </location>
</feature>
<dbReference type="EMBL" id="JALJRB010000003">
    <property type="protein sequence ID" value="MCJ8499763.1"/>
    <property type="molecule type" value="Genomic_DNA"/>
</dbReference>
<sequence length="241" mass="26329">MFRFSLRKPGIVLAALAMAVCLGMGVAKACDDDAYPPAAKTLAPITVLQKGETRSIYLTDVYDHHGGVCAGATLAFRAVQHGMDLLFGQQTPDLDDVVILTLAPGGPMDLLDLIVRGTGPGSRTWPPPGIAGGTDKFVFQFMRKSTMQMVTLRLNTELWPEDWFILRAKTKEGTISEAESAKRSRDRQGMLDNFTRLKAAELFGEAEVAHFVAWGAIVPGEIDRHIRDMRRQARAGDSGEL</sequence>
<evidence type="ECO:0000313" key="3">
    <source>
        <dbReference type="Proteomes" id="UP001165427"/>
    </source>
</evidence>
<dbReference type="RefSeq" id="WP_246903255.1">
    <property type="nucleotide sequence ID" value="NZ_JALJRB010000003.1"/>
</dbReference>
<proteinExistence type="predicted"/>
<protein>
    <recommendedName>
        <fullName evidence="4">Formylmethanofuran dehydrogenase subunit E domain-containing protein</fullName>
    </recommendedName>
</protein>
<organism evidence="2 3">
    <name type="scientific">Desulfatitalea alkaliphila</name>
    <dbReference type="NCBI Taxonomy" id="2929485"/>
    <lineage>
        <taxon>Bacteria</taxon>
        <taxon>Pseudomonadati</taxon>
        <taxon>Thermodesulfobacteriota</taxon>
        <taxon>Desulfobacteria</taxon>
        <taxon>Desulfobacterales</taxon>
        <taxon>Desulfosarcinaceae</taxon>
        <taxon>Desulfatitalea</taxon>
    </lineage>
</organism>
<dbReference type="Proteomes" id="UP001165427">
    <property type="component" value="Unassembled WGS sequence"/>
</dbReference>
<reference evidence="2" key="1">
    <citation type="submission" date="2022-04" db="EMBL/GenBank/DDBJ databases">
        <title>Desulfatitalea alkaliphila sp. nov., a novel anaerobic sulfate-reducing bacterium isolated from terrestrial mud volcano, Taman Peninsula, Russia.</title>
        <authorList>
            <person name="Khomyakova M.A."/>
            <person name="Merkel A.Y."/>
            <person name="Slobodkin A.I."/>
        </authorList>
    </citation>
    <scope>NUCLEOTIDE SEQUENCE</scope>
    <source>
        <strain evidence="2">M08but</strain>
    </source>
</reference>